<dbReference type="Pfam" id="PF07638">
    <property type="entry name" value="Sigma70_ECF"/>
    <property type="match status" value="1"/>
</dbReference>
<dbReference type="PANTHER" id="PTHR43133">
    <property type="entry name" value="RNA POLYMERASE ECF-TYPE SIGMA FACTO"/>
    <property type="match status" value="1"/>
</dbReference>
<dbReference type="Gene3D" id="1.10.10.10">
    <property type="entry name" value="Winged helix-like DNA-binding domain superfamily/Winged helix DNA-binding domain"/>
    <property type="match status" value="1"/>
</dbReference>
<dbReference type="InterPro" id="IPR013325">
    <property type="entry name" value="RNA_pol_sigma_r2"/>
</dbReference>
<evidence type="ECO:0000259" key="5">
    <source>
        <dbReference type="Pfam" id="PF07638"/>
    </source>
</evidence>
<dbReference type="InterPro" id="IPR013324">
    <property type="entry name" value="RNA_pol_sigma_r3/r4-like"/>
</dbReference>
<dbReference type="InterPro" id="IPR039425">
    <property type="entry name" value="RNA_pol_sigma-70-like"/>
</dbReference>
<dbReference type="InterPro" id="IPR011517">
    <property type="entry name" value="RNA_pol_sigma70_ECF-like"/>
</dbReference>
<keyword evidence="7" id="KW-1185">Reference proteome</keyword>
<comment type="caution">
    <text evidence="6">The sequence shown here is derived from an EMBL/GenBank/DDBJ whole genome shotgun (WGS) entry which is preliminary data.</text>
</comment>
<evidence type="ECO:0000256" key="1">
    <source>
        <dbReference type="ARBA" id="ARBA00010641"/>
    </source>
</evidence>
<name>A0ABV9QRX2_9GAMM</name>
<comment type="similarity">
    <text evidence="1">Belongs to the sigma-70 factor family. ECF subfamily.</text>
</comment>
<evidence type="ECO:0000256" key="2">
    <source>
        <dbReference type="ARBA" id="ARBA00023015"/>
    </source>
</evidence>
<gene>
    <name evidence="6" type="ORF">ACFO6Q_04685</name>
</gene>
<dbReference type="PANTHER" id="PTHR43133:SF39">
    <property type="entry name" value="SIMILAR TO RNA POLYMERASE SIGMA-E FACTOR"/>
    <property type="match status" value="1"/>
</dbReference>
<organism evidence="6 7">
    <name type="scientific">Dokdonella ginsengisoli</name>
    <dbReference type="NCBI Taxonomy" id="363846"/>
    <lineage>
        <taxon>Bacteria</taxon>
        <taxon>Pseudomonadati</taxon>
        <taxon>Pseudomonadota</taxon>
        <taxon>Gammaproteobacteria</taxon>
        <taxon>Lysobacterales</taxon>
        <taxon>Rhodanobacteraceae</taxon>
        <taxon>Dokdonella</taxon>
    </lineage>
</organism>
<dbReference type="EMBL" id="JBHSHD010000005">
    <property type="protein sequence ID" value="MFC4819606.1"/>
    <property type="molecule type" value="Genomic_DNA"/>
</dbReference>
<dbReference type="InterPro" id="IPR036388">
    <property type="entry name" value="WH-like_DNA-bd_sf"/>
</dbReference>
<evidence type="ECO:0000256" key="3">
    <source>
        <dbReference type="ARBA" id="ARBA00023082"/>
    </source>
</evidence>
<dbReference type="SUPFAM" id="SSF88659">
    <property type="entry name" value="Sigma3 and sigma4 domains of RNA polymerase sigma factors"/>
    <property type="match status" value="1"/>
</dbReference>
<keyword evidence="2" id="KW-0805">Transcription regulation</keyword>
<accession>A0ABV9QRX2</accession>
<dbReference type="SUPFAM" id="SSF88946">
    <property type="entry name" value="Sigma2 domain of RNA polymerase sigma factors"/>
    <property type="match status" value="1"/>
</dbReference>
<evidence type="ECO:0000256" key="4">
    <source>
        <dbReference type="ARBA" id="ARBA00023163"/>
    </source>
</evidence>
<dbReference type="Proteomes" id="UP001595886">
    <property type="component" value="Unassembled WGS sequence"/>
</dbReference>
<feature type="domain" description="RNA polymerase sigma-70 ECF-like HTH" evidence="5">
    <location>
        <begin position="12"/>
        <end position="176"/>
    </location>
</feature>
<evidence type="ECO:0000313" key="7">
    <source>
        <dbReference type="Proteomes" id="UP001595886"/>
    </source>
</evidence>
<reference evidence="7" key="1">
    <citation type="journal article" date="2019" name="Int. J. Syst. Evol. Microbiol.">
        <title>The Global Catalogue of Microorganisms (GCM) 10K type strain sequencing project: providing services to taxonomists for standard genome sequencing and annotation.</title>
        <authorList>
            <consortium name="The Broad Institute Genomics Platform"/>
            <consortium name="The Broad Institute Genome Sequencing Center for Infectious Disease"/>
            <person name="Wu L."/>
            <person name="Ma J."/>
        </authorList>
    </citation>
    <scope>NUCLEOTIDE SEQUENCE [LARGE SCALE GENOMIC DNA]</scope>
    <source>
        <strain evidence="7">CCUG 30340</strain>
    </source>
</reference>
<keyword evidence="3" id="KW-0731">Sigma factor</keyword>
<dbReference type="NCBIfam" id="TIGR02999">
    <property type="entry name" value="Sig-70_X6"/>
    <property type="match status" value="1"/>
</dbReference>
<keyword evidence="4" id="KW-0804">Transcription</keyword>
<sequence>MAEPPASETGPRQADQLFALVYDELRRIARSRRRQAGNPATLDTTALINETWLKLAASREAKGYSRAHFLSLAARAMRQVLVDHARNRGRQKRGGDLAPVTLDLNQADPGGDLFEVLALDAALARLSELDESMGQIVEWHVFGGIGLDDVAQLQGVNVRTVFRRWRAARAFLVKQLGMTGEQGDGRRTLAADHGDL</sequence>
<dbReference type="RefSeq" id="WP_380019389.1">
    <property type="nucleotide sequence ID" value="NZ_JBHSHD010000005.1"/>
</dbReference>
<proteinExistence type="inferred from homology"/>
<protein>
    <submittedName>
        <fullName evidence="6">ECF-type sigma factor</fullName>
    </submittedName>
</protein>
<evidence type="ECO:0000313" key="6">
    <source>
        <dbReference type="EMBL" id="MFC4819606.1"/>
    </source>
</evidence>
<dbReference type="InterPro" id="IPR053812">
    <property type="entry name" value="HTH_Sigma70_ECF-like"/>
</dbReference>